<dbReference type="Proteomes" id="UP000700334">
    <property type="component" value="Unassembled WGS sequence"/>
</dbReference>
<dbReference type="OrthoDB" id="6264899at2759"/>
<gene>
    <name evidence="2" type="ORF">J0S82_014102</name>
</gene>
<sequence length="196" mass="22151">MRLCSSFSENVTNPTSKSAKSDINVDMYQNPFLLNEEECHAEIVKRGKSHVIIVIAAHMSIAYHFVMVSSADPFHYCMGGPVECVDYLTSAPRGLYQERELPYYPGAHPVHLPKGSYPRPPDLRVTDLRYPQYYPPPPAPQHKGPFRQDVPPSPPQHHRVPAYQEMGRPGPRGGSPDRYLYRAQDPRQKNPMTAAV</sequence>
<dbReference type="GO" id="GO:0035091">
    <property type="term" value="F:phosphatidylinositol binding"/>
    <property type="evidence" value="ECO:0007669"/>
    <property type="project" value="TreeGrafter"/>
</dbReference>
<dbReference type="GO" id="GO:0005912">
    <property type="term" value="C:adherens junction"/>
    <property type="evidence" value="ECO:0007669"/>
    <property type="project" value="TreeGrafter"/>
</dbReference>
<comment type="caution">
    <text evidence="2">The sequence shown here is derived from an EMBL/GenBank/DDBJ whole genome shotgun (WGS) entry which is preliminary data.</text>
</comment>
<dbReference type="EMBL" id="JAGFMF010011501">
    <property type="protein sequence ID" value="KAG8520982.1"/>
    <property type="molecule type" value="Genomic_DNA"/>
</dbReference>
<dbReference type="AlphaFoldDB" id="A0A8J6AL09"/>
<dbReference type="GO" id="GO:0051660">
    <property type="term" value="P:establishment of centrosome localization"/>
    <property type="evidence" value="ECO:0007669"/>
    <property type="project" value="TreeGrafter"/>
</dbReference>
<name>A0A8J6AL09_GALPY</name>
<evidence type="ECO:0000256" key="1">
    <source>
        <dbReference type="SAM" id="MobiDB-lite"/>
    </source>
</evidence>
<evidence type="ECO:0000313" key="3">
    <source>
        <dbReference type="Proteomes" id="UP000700334"/>
    </source>
</evidence>
<dbReference type="GO" id="GO:0007155">
    <property type="term" value="P:cell adhesion"/>
    <property type="evidence" value="ECO:0007669"/>
    <property type="project" value="TreeGrafter"/>
</dbReference>
<evidence type="ECO:0000313" key="2">
    <source>
        <dbReference type="EMBL" id="KAG8520982.1"/>
    </source>
</evidence>
<dbReference type="GO" id="GO:0005938">
    <property type="term" value="C:cell cortex"/>
    <property type="evidence" value="ECO:0007669"/>
    <property type="project" value="TreeGrafter"/>
</dbReference>
<organism evidence="2 3">
    <name type="scientific">Galemys pyrenaicus</name>
    <name type="common">Iberian desman</name>
    <name type="synonym">Pyrenean desman</name>
    <dbReference type="NCBI Taxonomy" id="202257"/>
    <lineage>
        <taxon>Eukaryota</taxon>
        <taxon>Metazoa</taxon>
        <taxon>Chordata</taxon>
        <taxon>Craniata</taxon>
        <taxon>Vertebrata</taxon>
        <taxon>Euteleostomi</taxon>
        <taxon>Mammalia</taxon>
        <taxon>Eutheria</taxon>
        <taxon>Laurasiatheria</taxon>
        <taxon>Eulipotyphla</taxon>
        <taxon>Talpidae</taxon>
        <taxon>Galemys</taxon>
    </lineage>
</organism>
<dbReference type="PANTHER" id="PTHR16484:SF4">
    <property type="entry name" value="PARTITIONING DEFECTIVE 3 HOMOLOG B"/>
    <property type="match status" value="1"/>
</dbReference>
<dbReference type="GO" id="GO:0008104">
    <property type="term" value="P:intracellular protein localization"/>
    <property type="evidence" value="ECO:0007669"/>
    <property type="project" value="TreeGrafter"/>
</dbReference>
<dbReference type="GO" id="GO:0045197">
    <property type="term" value="P:establishment or maintenance of epithelial cell apical/basal polarity"/>
    <property type="evidence" value="ECO:0007669"/>
    <property type="project" value="TreeGrafter"/>
</dbReference>
<reference evidence="2" key="1">
    <citation type="journal article" date="2021" name="Evol. Appl.">
        <title>The genome of the Pyrenean desman and the effects of bottlenecks and inbreeding on the genomic landscape of an endangered species.</title>
        <authorList>
            <person name="Escoda L."/>
            <person name="Castresana J."/>
        </authorList>
    </citation>
    <scope>NUCLEOTIDE SEQUENCE</scope>
    <source>
        <strain evidence="2">IBE-C5619</strain>
    </source>
</reference>
<dbReference type="GO" id="GO:0000226">
    <property type="term" value="P:microtubule cytoskeleton organization"/>
    <property type="evidence" value="ECO:0007669"/>
    <property type="project" value="TreeGrafter"/>
</dbReference>
<feature type="region of interest" description="Disordered" evidence="1">
    <location>
        <begin position="131"/>
        <end position="196"/>
    </location>
</feature>
<protein>
    <submittedName>
        <fullName evidence="2">Partitioning defective 3 B</fullName>
    </submittedName>
</protein>
<dbReference type="InterPro" id="IPR052213">
    <property type="entry name" value="PAR3"/>
</dbReference>
<keyword evidence="3" id="KW-1185">Reference proteome</keyword>
<proteinExistence type="predicted"/>
<dbReference type="GO" id="GO:0016324">
    <property type="term" value="C:apical plasma membrane"/>
    <property type="evidence" value="ECO:0007669"/>
    <property type="project" value="TreeGrafter"/>
</dbReference>
<dbReference type="GO" id="GO:0043296">
    <property type="term" value="C:apical junction complex"/>
    <property type="evidence" value="ECO:0007669"/>
    <property type="project" value="TreeGrafter"/>
</dbReference>
<dbReference type="GO" id="GO:0030010">
    <property type="term" value="P:establishment of cell polarity"/>
    <property type="evidence" value="ECO:0007669"/>
    <property type="project" value="TreeGrafter"/>
</dbReference>
<dbReference type="PANTHER" id="PTHR16484">
    <property type="entry name" value="PARTITIONING DEFECTIVE 3 RELATED"/>
    <property type="match status" value="1"/>
</dbReference>
<accession>A0A8J6AL09</accession>